<dbReference type="Pfam" id="PF02607">
    <property type="entry name" value="B12-binding_2"/>
    <property type="match status" value="1"/>
</dbReference>
<evidence type="ECO:0000256" key="1">
    <source>
        <dbReference type="ARBA" id="ARBA00022723"/>
    </source>
</evidence>
<evidence type="ECO:0000259" key="4">
    <source>
        <dbReference type="PROSITE" id="PS51337"/>
    </source>
</evidence>
<keyword evidence="6" id="KW-1185">Reference proteome</keyword>
<dbReference type="InterPro" id="IPR003759">
    <property type="entry name" value="Cbl-bd_cap"/>
</dbReference>
<dbReference type="RefSeq" id="WP_209591225.1">
    <property type="nucleotide sequence ID" value="NZ_JANUCQ010000003.1"/>
</dbReference>
<keyword evidence="2" id="KW-0170">Cobalt</keyword>
<dbReference type="GO" id="GO:0008168">
    <property type="term" value="F:methyltransferase activity"/>
    <property type="evidence" value="ECO:0007669"/>
    <property type="project" value="UniProtKB-KW"/>
</dbReference>
<dbReference type="Gene3D" id="3.40.50.280">
    <property type="entry name" value="Cobalamin-binding domain"/>
    <property type="match status" value="1"/>
</dbReference>
<keyword evidence="5" id="KW-0489">Methyltransferase</keyword>
<dbReference type="CDD" id="cd02070">
    <property type="entry name" value="corrinoid_protein_B12-BD"/>
    <property type="match status" value="1"/>
</dbReference>
<organism evidence="5 6">
    <name type="scientific">Methanococcus voltae PS</name>
    <dbReference type="NCBI Taxonomy" id="523842"/>
    <lineage>
        <taxon>Archaea</taxon>
        <taxon>Methanobacteriati</taxon>
        <taxon>Methanobacteriota</taxon>
        <taxon>Methanomada group</taxon>
        <taxon>Methanococci</taxon>
        <taxon>Methanococcales</taxon>
        <taxon>Methanococcaceae</taxon>
        <taxon>Methanococcus</taxon>
    </lineage>
</organism>
<dbReference type="PROSITE" id="PS51332">
    <property type="entry name" value="B12_BINDING"/>
    <property type="match status" value="1"/>
</dbReference>
<dbReference type="SUPFAM" id="SSF52242">
    <property type="entry name" value="Cobalamin (vitamin B12)-binding domain"/>
    <property type="match status" value="1"/>
</dbReference>
<proteinExistence type="predicted"/>
<protein>
    <submittedName>
        <fullName evidence="5">Corrinoid protein of di/trimethylamine methyltransferase</fullName>
    </submittedName>
</protein>
<dbReference type="EMBL" id="JANUCQ010000003">
    <property type="protein sequence ID" value="MCS3922534.1"/>
    <property type="molecule type" value="Genomic_DNA"/>
</dbReference>
<dbReference type="Proteomes" id="UP001140258">
    <property type="component" value="Unassembled WGS sequence"/>
</dbReference>
<keyword evidence="5" id="KW-0808">Transferase</keyword>
<feature type="domain" description="B12-binding N-terminal" evidence="4">
    <location>
        <begin position="1"/>
        <end position="93"/>
    </location>
</feature>
<sequence>MTESQENMIKQLSDAVLDMDEDLTEELSDTYIKNGYNAFEGISKGLADGMNRAGVMYEEEEYFIPELLVCSDAMYKGLDILKPHLQYSENDEKMKAVVGVVEGDTHDIGKNLFKIMLETQGFEVYDLGRDVPPIEFVEKAKEVNADVIGLSTLMTTTMDNMKVVIDILKEQNMKDNTIVMVGGGPISQSFADKIGADGYAPEASKSARIAKELVSKLKDSKLN</sequence>
<dbReference type="Pfam" id="PF02310">
    <property type="entry name" value="B12-binding"/>
    <property type="match status" value="1"/>
</dbReference>
<dbReference type="Gene3D" id="1.10.1240.10">
    <property type="entry name" value="Methionine synthase domain"/>
    <property type="match status" value="1"/>
</dbReference>
<dbReference type="InterPro" id="IPR006158">
    <property type="entry name" value="Cobalamin-bd"/>
</dbReference>
<dbReference type="PANTHER" id="PTHR45833">
    <property type="entry name" value="METHIONINE SYNTHASE"/>
    <property type="match status" value="1"/>
</dbReference>
<evidence type="ECO:0000313" key="6">
    <source>
        <dbReference type="Proteomes" id="UP001140258"/>
    </source>
</evidence>
<dbReference type="PROSITE" id="PS51337">
    <property type="entry name" value="B12_BINDING_NTER"/>
    <property type="match status" value="1"/>
</dbReference>
<dbReference type="SMART" id="SM01018">
    <property type="entry name" value="B12-binding_2"/>
    <property type="match status" value="1"/>
</dbReference>
<keyword evidence="1" id="KW-0479">Metal-binding</keyword>
<comment type="caution">
    <text evidence="5">The sequence shown here is derived from an EMBL/GenBank/DDBJ whole genome shotgun (WGS) entry which is preliminary data.</text>
</comment>
<dbReference type="SUPFAM" id="SSF47644">
    <property type="entry name" value="Methionine synthase domain"/>
    <property type="match status" value="1"/>
</dbReference>
<accession>A0ABT2EX54</accession>
<evidence type="ECO:0000259" key="3">
    <source>
        <dbReference type="PROSITE" id="PS51332"/>
    </source>
</evidence>
<name>A0ABT2EX54_METVO</name>
<reference evidence="5" key="1">
    <citation type="submission" date="2022-08" db="EMBL/GenBank/DDBJ databases">
        <title>Genomic Encyclopedia of Type Strains, Phase V (KMG-V): Genome sequencing to study the core and pangenomes of soil and plant-associated prokaryotes.</title>
        <authorList>
            <person name="Whitman W."/>
        </authorList>
    </citation>
    <scope>NUCLEOTIDE SEQUENCE</scope>
    <source>
        <strain evidence="5">PS</strain>
    </source>
</reference>
<dbReference type="InterPro" id="IPR036594">
    <property type="entry name" value="Meth_synthase_dom"/>
</dbReference>
<evidence type="ECO:0000313" key="5">
    <source>
        <dbReference type="EMBL" id="MCS3922534.1"/>
    </source>
</evidence>
<dbReference type="InterPro" id="IPR036724">
    <property type="entry name" value="Cobalamin-bd_sf"/>
</dbReference>
<dbReference type="InterPro" id="IPR050554">
    <property type="entry name" value="Met_Synthase/Corrinoid"/>
</dbReference>
<feature type="domain" description="B12-binding" evidence="3">
    <location>
        <begin position="93"/>
        <end position="223"/>
    </location>
</feature>
<dbReference type="PANTHER" id="PTHR45833:SF1">
    <property type="entry name" value="METHIONINE SYNTHASE"/>
    <property type="match status" value="1"/>
</dbReference>
<gene>
    <name evidence="5" type="ORF">M2325_001230</name>
</gene>
<evidence type="ECO:0000256" key="2">
    <source>
        <dbReference type="ARBA" id="ARBA00023285"/>
    </source>
</evidence>
<dbReference type="GO" id="GO:0032259">
    <property type="term" value="P:methylation"/>
    <property type="evidence" value="ECO:0007669"/>
    <property type="project" value="UniProtKB-KW"/>
</dbReference>